<feature type="compositionally biased region" description="Basic residues" evidence="1">
    <location>
        <begin position="151"/>
        <end position="160"/>
    </location>
</feature>
<evidence type="ECO:0000313" key="3">
    <source>
        <dbReference type="Proteomes" id="UP001328107"/>
    </source>
</evidence>
<keyword evidence="3" id="KW-1185">Reference proteome</keyword>
<gene>
    <name evidence="2" type="ORF">PMAYCL1PPCAC_17971</name>
</gene>
<feature type="compositionally biased region" description="Basic and acidic residues" evidence="1">
    <location>
        <begin position="33"/>
        <end position="67"/>
    </location>
</feature>
<organism evidence="2 3">
    <name type="scientific">Pristionchus mayeri</name>
    <dbReference type="NCBI Taxonomy" id="1317129"/>
    <lineage>
        <taxon>Eukaryota</taxon>
        <taxon>Metazoa</taxon>
        <taxon>Ecdysozoa</taxon>
        <taxon>Nematoda</taxon>
        <taxon>Chromadorea</taxon>
        <taxon>Rhabditida</taxon>
        <taxon>Rhabditina</taxon>
        <taxon>Diplogasteromorpha</taxon>
        <taxon>Diplogasteroidea</taxon>
        <taxon>Neodiplogasteridae</taxon>
        <taxon>Pristionchus</taxon>
    </lineage>
</organism>
<dbReference type="Proteomes" id="UP001328107">
    <property type="component" value="Unassembled WGS sequence"/>
</dbReference>
<name>A0AAN5I1L3_9BILA</name>
<feature type="region of interest" description="Disordered" evidence="1">
    <location>
        <begin position="1"/>
        <end position="76"/>
    </location>
</feature>
<comment type="caution">
    <text evidence="2">The sequence shown here is derived from an EMBL/GenBank/DDBJ whole genome shotgun (WGS) entry which is preliminary data.</text>
</comment>
<protein>
    <submittedName>
        <fullName evidence="2">Uncharacterized protein</fullName>
    </submittedName>
</protein>
<sequence>EKEKKKDEEKNKKSAAERGEAEIKEESMEEEGERDKENEGRRNRRKDDKETHKRKEMDVVEVEIKEEPLDEEEGRQNHQFVVPSIIGKKRTRAASEMAWMNESAMVGGYGQSTPRKGIPEGEEEEGADEGAPRLDLDISAIAPPPAALTKTKSRISRRPKTGTIEE</sequence>
<dbReference type="EMBL" id="BTRK01000004">
    <property type="protein sequence ID" value="GMR47776.1"/>
    <property type="molecule type" value="Genomic_DNA"/>
</dbReference>
<feature type="compositionally biased region" description="Basic and acidic residues" evidence="1">
    <location>
        <begin position="1"/>
        <end position="26"/>
    </location>
</feature>
<accession>A0AAN5I1L3</accession>
<evidence type="ECO:0000313" key="2">
    <source>
        <dbReference type="EMBL" id="GMR47776.1"/>
    </source>
</evidence>
<evidence type="ECO:0000256" key="1">
    <source>
        <dbReference type="SAM" id="MobiDB-lite"/>
    </source>
</evidence>
<dbReference type="AlphaFoldDB" id="A0AAN5I1L3"/>
<feature type="non-terminal residue" evidence="2">
    <location>
        <position position="1"/>
    </location>
</feature>
<proteinExistence type="predicted"/>
<reference evidence="3" key="1">
    <citation type="submission" date="2022-10" db="EMBL/GenBank/DDBJ databases">
        <title>Genome assembly of Pristionchus species.</title>
        <authorList>
            <person name="Yoshida K."/>
            <person name="Sommer R.J."/>
        </authorList>
    </citation>
    <scope>NUCLEOTIDE SEQUENCE [LARGE SCALE GENOMIC DNA]</scope>
    <source>
        <strain evidence="3">RS5460</strain>
    </source>
</reference>
<feature type="region of interest" description="Disordered" evidence="1">
    <location>
        <begin position="105"/>
        <end position="166"/>
    </location>
</feature>